<dbReference type="AlphaFoldDB" id="V4PGY5"/>
<dbReference type="PANTHER" id="PTHR43798">
    <property type="entry name" value="MONOACYLGLYCEROL LIPASE"/>
    <property type="match status" value="1"/>
</dbReference>
<dbReference type="PANTHER" id="PTHR43798:SF33">
    <property type="entry name" value="HYDROLASE, PUTATIVE (AFU_ORTHOLOGUE AFUA_2G14860)-RELATED"/>
    <property type="match status" value="1"/>
</dbReference>
<feature type="signal peptide" evidence="1">
    <location>
        <begin position="1"/>
        <end position="23"/>
    </location>
</feature>
<evidence type="ECO:0000313" key="4">
    <source>
        <dbReference type="Proteomes" id="UP000017837"/>
    </source>
</evidence>
<dbReference type="SUPFAM" id="SSF53474">
    <property type="entry name" value="alpha/beta-Hydrolases"/>
    <property type="match status" value="1"/>
</dbReference>
<dbReference type="RefSeq" id="WP_018080284.1">
    <property type="nucleotide sequence ID" value="NZ_AQWM01000001.1"/>
</dbReference>
<comment type="caution">
    <text evidence="3">The sequence shown here is derived from an EMBL/GenBank/DDBJ whole genome shotgun (WGS) entry which is preliminary data.</text>
</comment>
<dbReference type="STRING" id="1121022.GCA_000376105_00614"/>
<dbReference type="InterPro" id="IPR050266">
    <property type="entry name" value="AB_hydrolase_sf"/>
</dbReference>
<accession>V4PGY5</accession>
<dbReference type="Gene3D" id="3.40.50.1820">
    <property type="entry name" value="alpha/beta hydrolase"/>
    <property type="match status" value="1"/>
</dbReference>
<evidence type="ECO:0000256" key="1">
    <source>
        <dbReference type="SAM" id="SignalP"/>
    </source>
</evidence>
<evidence type="ECO:0000313" key="3">
    <source>
        <dbReference type="EMBL" id="ESQ93182.1"/>
    </source>
</evidence>
<dbReference type="EMBL" id="AWGB01000009">
    <property type="protein sequence ID" value="ESQ93182.1"/>
    <property type="molecule type" value="Genomic_DNA"/>
</dbReference>
<feature type="domain" description="AB hydrolase-1" evidence="2">
    <location>
        <begin position="69"/>
        <end position="324"/>
    </location>
</feature>
<dbReference type="Pfam" id="PF12697">
    <property type="entry name" value="Abhydrolase_6"/>
    <property type="match status" value="1"/>
</dbReference>
<dbReference type="PATRIC" id="fig|1121022.4.peg.1281"/>
<dbReference type="Proteomes" id="UP000017837">
    <property type="component" value="Unassembled WGS sequence"/>
</dbReference>
<reference evidence="3 4" key="1">
    <citation type="journal article" date="2014" name="Nature">
        <title>Sequential evolution of bacterial morphology by co-option of a developmental regulator.</title>
        <authorList>
            <person name="Jiang C."/>
            <person name="Brown P.J."/>
            <person name="Ducret A."/>
            <person name="Brun Y.V."/>
        </authorList>
    </citation>
    <scope>NUCLEOTIDE SEQUENCE [LARGE SCALE GENOMIC DNA]</scope>
    <source>
        <strain evidence="3 4">DSM 16100</strain>
    </source>
</reference>
<sequence>MLRIVCACLQILLLFVLPTVSHAAEPLPLEAYFRPQNAVKLPDGRRFNIFCIGSGGPTALIDSSLSQWSLEWRDIQRDLAQVTRVCTFDRAGYGFSDPGPLPRDASAEVGDLENALKGAAIKPPYILVGHSLGGINMRLFAYKHTEDVAGILLVDPAIEHGDKRLPYPKSYNDENLSFYRGCLKQLQAGPLTPGFILPGAEDPCLPKRPHDLSKAVWSKLTEIYFSKSRFEVMLSETESKDETSSNDLDANRHSLGSIPLVILSSDKAHFTEDRPKGVDADTLYNAKINAHEDQARDSTQGKNVIVEGASHFIFEERPDAMVEAFNEVVQQARARR</sequence>
<organism evidence="3 4">
    <name type="scientific">Asticcacaulis benevestitus DSM 16100 = ATCC BAA-896</name>
    <dbReference type="NCBI Taxonomy" id="1121022"/>
    <lineage>
        <taxon>Bacteria</taxon>
        <taxon>Pseudomonadati</taxon>
        <taxon>Pseudomonadota</taxon>
        <taxon>Alphaproteobacteria</taxon>
        <taxon>Caulobacterales</taxon>
        <taxon>Caulobacteraceae</taxon>
        <taxon>Asticcacaulis</taxon>
    </lineage>
</organism>
<protein>
    <recommendedName>
        <fullName evidence="2">AB hydrolase-1 domain-containing protein</fullName>
    </recommendedName>
</protein>
<name>V4PGY5_9CAUL</name>
<dbReference type="eggNOG" id="COG0596">
    <property type="taxonomic scope" value="Bacteria"/>
</dbReference>
<keyword evidence="4" id="KW-1185">Reference proteome</keyword>
<gene>
    <name evidence="3" type="ORF">ABENE_06430</name>
</gene>
<dbReference type="InterPro" id="IPR029058">
    <property type="entry name" value="AB_hydrolase_fold"/>
</dbReference>
<feature type="chain" id="PRO_5004724938" description="AB hydrolase-1 domain-containing protein" evidence="1">
    <location>
        <begin position="24"/>
        <end position="336"/>
    </location>
</feature>
<dbReference type="InterPro" id="IPR000073">
    <property type="entry name" value="AB_hydrolase_1"/>
</dbReference>
<dbReference type="GO" id="GO:0016020">
    <property type="term" value="C:membrane"/>
    <property type="evidence" value="ECO:0007669"/>
    <property type="project" value="TreeGrafter"/>
</dbReference>
<dbReference type="OrthoDB" id="7185741at2"/>
<evidence type="ECO:0000259" key="2">
    <source>
        <dbReference type="Pfam" id="PF12697"/>
    </source>
</evidence>
<proteinExistence type="predicted"/>
<keyword evidence="1" id="KW-0732">Signal</keyword>